<evidence type="ECO:0000259" key="11">
    <source>
        <dbReference type="Pfam" id="PF18127"/>
    </source>
</evidence>
<dbReference type="InterPro" id="IPR036068">
    <property type="entry name" value="Nicotinate_pribotase-like_C"/>
</dbReference>
<dbReference type="SUPFAM" id="SSF51690">
    <property type="entry name" value="Nicotinate/Quinolinate PRTase C-terminal domain-like"/>
    <property type="match status" value="1"/>
</dbReference>
<keyword evidence="2" id="KW-0662">Pyridine nucleotide biosynthesis</keyword>
<feature type="binding site" evidence="9">
    <location>
        <position position="363"/>
    </location>
    <ligand>
        <name>beta-nicotinamide D-ribonucleotide</name>
        <dbReference type="ChEBI" id="CHEBI:14649"/>
    </ligand>
</feature>
<protein>
    <recommendedName>
        <fullName evidence="7">Nicotinamide phosphoribosyltransferase</fullName>
        <ecNumber evidence="6">2.4.2.12</ecNumber>
    </recommendedName>
</protein>
<feature type="binding site" evidence="9">
    <location>
        <position position="201"/>
    </location>
    <ligand>
        <name>beta-nicotinamide D-ribonucleotide</name>
        <dbReference type="ChEBI" id="CHEBI:14649"/>
    </ligand>
</feature>
<comment type="catalytic activity">
    <reaction evidence="8">
        <text>beta-nicotinamide D-ribonucleotide + diphosphate = 5-phospho-alpha-D-ribose 1-diphosphate + nicotinamide + H(+)</text>
        <dbReference type="Rhea" id="RHEA:16149"/>
        <dbReference type="ChEBI" id="CHEBI:14649"/>
        <dbReference type="ChEBI" id="CHEBI:15378"/>
        <dbReference type="ChEBI" id="CHEBI:17154"/>
        <dbReference type="ChEBI" id="CHEBI:33019"/>
        <dbReference type="ChEBI" id="CHEBI:58017"/>
        <dbReference type="EC" id="2.4.2.12"/>
    </reaction>
    <physiologicalReaction direction="right-to-left" evidence="8">
        <dbReference type="Rhea" id="RHEA:16151"/>
    </physiologicalReaction>
</comment>
<comment type="caution">
    <text evidence="12">The sequence shown here is derived from an EMBL/GenBank/DDBJ whole genome shotgun (WGS) entry which is preliminary data.</text>
</comment>
<dbReference type="Pfam" id="PF04095">
    <property type="entry name" value="NAPRTase"/>
    <property type="match status" value="1"/>
</dbReference>
<sequence>MFDNILLNTDSYKASHFLQYPAGADAMFSYIESRGGAWDKLVFFGLQSILKEYLGKPITHAMVDEAATFFQAHGEPFNAVGFHRIVDELGGFLPIRIKAAPEGLVVPTRQVLATIESTHPDFFWVGSYFEPLLLRVWYPASVATQSYHLKQLIRHYLDISCDNPDGELPFKLHDFGARGVSSTESSALGGMAHLVNFMGSDTVMGVVAAKRYYGVEMAAYSIPAAEHSTITSWGRAGEVAAYQNMLTQFAKPGSLVAVVSDSYDIYHAVEHIWGDTLRQAVVDSGATVVIRPDSGDPATVVLKCAHLLDARFGSTVNGKGYKVLKHVRLIQGDGINPSSVRAILDGLLAAGFSAENVAFGMGGMLLQGLNRDTLKWAMKCSAMRIQGEWVDVYKDPVTDSGKRSKRGRISLFRNQDGEYRSLRVDEVIPEGFDEVLVPVWENGQLLRDFSFDEVRANAV</sequence>
<dbReference type="EC" id="2.4.2.12" evidence="6"/>
<evidence type="ECO:0000259" key="10">
    <source>
        <dbReference type="Pfam" id="PF04095"/>
    </source>
</evidence>
<dbReference type="PANTHER" id="PTHR43816">
    <property type="entry name" value="NICOTINAMIDE PHOSPHORIBOSYLTRANSFERASE"/>
    <property type="match status" value="1"/>
</dbReference>
<evidence type="ECO:0000256" key="3">
    <source>
        <dbReference type="ARBA" id="ARBA00022676"/>
    </source>
</evidence>
<dbReference type="InterPro" id="IPR041529">
    <property type="entry name" value="DUF5598"/>
</dbReference>
<dbReference type="NCBIfam" id="NF006629">
    <property type="entry name" value="PRK09198.1"/>
    <property type="match status" value="1"/>
</dbReference>
<gene>
    <name evidence="12" type="ORF">HNQ59_000890</name>
</gene>
<dbReference type="Gene3D" id="3.20.20.70">
    <property type="entry name" value="Aldolase class I"/>
    <property type="match status" value="1"/>
</dbReference>
<dbReference type="AlphaFoldDB" id="A0A840MQW0"/>
<keyword evidence="4 12" id="KW-0808">Transferase</keyword>
<evidence type="ECO:0000313" key="12">
    <source>
        <dbReference type="EMBL" id="MBB5017621.1"/>
    </source>
</evidence>
<comment type="pathway">
    <text evidence="5">Cofactor biosynthesis; NAD(+) biosynthesis; nicotinamide D-ribonucleotide from 5-phospho-alpha-D-ribose 1-diphosphate and nicotinamide: step 1/1.</text>
</comment>
<feature type="binding site" evidence="9">
    <location>
        <position position="291"/>
    </location>
    <ligand>
        <name>diphosphate</name>
        <dbReference type="ChEBI" id="CHEBI:33019"/>
    </ligand>
</feature>
<feature type="binding site" evidence="9">
    <location>
        <position position="227"/>
    </location>
    <ligand>
        <name>diphosphate</name>
        <dbReference type="ChEBI" id="CHEBI:33019"/>
    </ligand>
</feature>
<name>A0A840MQW0_9PROT</name>
<evidence type="ECO:0000256" key="7">
    <source>
        <dbReference type="ARBA" id="ARBA00035036"/>
    </source>
</evidence>
<feature type="binding site" evidence="9">
    <location>
        <begin position="291"/>
        <end position="293"/>
    </location>
    <ligand>
        <name>beta-nicotinamide D-ribonucleotide</name>
        <dbReference type="ChEBI" id="CHEBI:14649"/>
    </ligand>
</feature>
<dbReference type="InterPro" id="IPR013785">
    <property type="entry name" value="Aldolase_TIM"/>
</dbReference>
<reference evidence="12 13" key="1">
    <citation type="submission" date="2020-08" db="EMBL/GenBank/DDBJ databases">
        <title>Genomic Encyclopedia of Type Strains, Phase IV (KMG-IV): sequencing the most valuable type-strain genomes for metagenomic binning, comparative biology and taxonomic classification.</title>
        <authorList>
            <person name="Goeker M."/>
        </authorList>
    </citation>
    <scope>NUCLEOTIDE SEQUENCE [LARGE SCALE GENOMIC DNA]</scope>
    <source>
        <strain evidence="12 13">DSM 27165</strain>
    </source>
</reference>
<dbReference type="GO" id="GO:0047280">
    <property type="term" value="F:nicotinamide phosphoribosyltransferase activity"/>
    <property type="evidence" value="ECO:0007669"/>
    <property type="project" value="UniProtKB-EC"/>
</dbReference>
<dbReference type="EMBL" id="JACHHY010000004">
    <property type="protein sequence ID" value="MBB5017621.1"/>
    <property type="molecule type" value="Genomic_DNA"/>
</dbReference>
<evidence type="ECO:0000256" key="8">
    <source>
        <dbReference type="ARBA" id="ARBA00047835"/>
    </source>
</evidence>
<evidence type="ECO:0000256" key="4">
    <source>
        <dbReference type="ARBA" id="ARBA00022679"/>
    </source>
</evidence>
<proteinExistence type="inferred from homology"/>
<evidence type="ECO:0000313" key="13">
    <source>
        <dbReference type="Proteomes" id="UP000575898"/>
    </source>
</evidence>
<evidence type="ECO:0000256" key="6">
    <source>
        <dbReference type="ARBA" id="ARBA00035024"/>
    </source>
</evidence>
<feature type="binding site" evidence="9">
    <location>
        <begin position="332"/>
        <end position="333"/>
    </location>
    <ligand>
        <name>beta-nicotinamide D-ribonucleotide</name>
        <dbReference type="ChEBI" id="CHEBI:14649"/>
    </ligand>
</feature>
<comment type="similarity">
    <text evidence="1">Belongs to the NAPRTase family.</text>
</comment>
<dbReference type="InterPro" id="IPR041525">
    <property type="entry name" value="N/Namide_PRibTrfase"/>
</dbReference>
<organism evidence="12 13">
    <name type="scientific">Chitinivorax tropicus</name>
    <dbReference type="NCBI Taxonomy" id="714531"/>
    <lineage>
        <taxon>Bacteria</taxon>
        <taxon>Pseudomonadati</taxon>
        <taxon>Pseudomonadota</taxon>
        <taxon>Betaproteobacteria</taxon>
        <taxon>Chitinivorax</taxon>
    </lineage>
</organism>
<evidence type="ECO:0000256" key="1">
    <source>
        <dbReference type="ARBA" id="ARBA00010897"/>
    </source>
</evidence>
<keyword evidence="13" id="KW-1185">Reference proteome</keyword>
<feature type="binding site" evidence="9">
    <location>
        <position position="371"/>
    </location>
    <ligand>
        <name>beta-nicotinamide D-ribonucleotide</name>
        <dbReference type="ChEBI" id="CHEBI:14649"/>
    </ligand>
</feature>
<evidence type="ECO:0000256" key="9">
    <source>
        <dbReference type="PIRSR" id="PIRSR005943-1"/>
    </source>
</evidence>
<dbReference type="InterPro" id="IPR016471">
    <property type="entry name" value="Nicotinamide_PRibTrfase"/>
</dbReference>
<dbReference type="CDD" id="cd01569">
    <property type="entry name" value="PBEF_like"/>
    <property type="match status" value="1"/>
</dbReference>
<dbReference type="PANTHER" id="PTHR43816:SF1">
    <property type="entry name" value="NICOTINAMIDE PHOSPHORIBOSYLTRANSFERASE"/>
    <property type="match status" value="1"/>
</dbReference>
<dbReference type="PIRSF" id="PIRSF005943">
    <property type="entry name" value="NMPRT"/>
    <property type="match status" value="1"/>
</dbReference>
<evidence type="ECO:0000256" key="5">
    <source>
        <dbReference type="ARBA" id="ARBA00035007"/>
    </source>
</evidence>
<feature type="domain" description="Nicotinate/nicotinamide phosphoribosyltransferase" evidence="10">
    <location>
        <begin position="170"/>
        <end position="408"/>
    </location>
</feature>
<keyword evidence="3 12" id="KW-0328">Glycosyltransferase</keyword>
<accession>A0A840MQW0</accession>
<dbReference type="Pfam" id="PF18127">
    <property type="entry name" value="NAMPT_N"/>
    <property type="match status" value="1"/>
</dbReference>
<dbReference type="Proteomes" id="UP000575898">
    <property type="component" value="Unassembled WGS sequence"/>
</dbReference>
<evidence type="ECO:0000256" key="2">
    <source>
        <dbReference type="ARBA" id="ARBA00022642"/>
    </source>
</evidence>
<dbReference type="GO" id="GO:0009435">
    <property type="term" value="P:NAD+ biosynthetic process"/>
    <property type="evidence" value="ECO:0007669"/>
    <property type="project" value="InterPro"/>
</dbReference>
<feature type="domain" description="Nicotinamide phosphoribosyltransferase N-terminal" evidence="11">
    <location>
        <begin position="4"/>
        <end position="97"/>
    </location>
</feature>
<dbReference type="RefSeq" id="WP_184035713.1">
    <property type="nucleotide sequence ID" value="NZ_JACHHY010000004.1"/>
</dbReference>
<feature type="binding site" evidence="9">
    <location>
        <position position="178"/>
    </location>
    <ligand>
        <name>diphosphate</name>
        <dbReference type="ChEBI" id="CHEBI:33019"/>
    </ligand>
</feature>